<keyword evidence="2" id="KW-0433">Leucine-rich repeat</keyword>
<keyword evidence="9" id="KW-0067">ATP-binding</keyword>
<evidence type="ECO:0000256" key="2">
    <source>
        <dbReference type="ARBA" id="ARBA00022614"/>
    </source>
</evidence>
<keyword evidence="4" id="KW-0732">Signal</keyword>
<protein>
    <recommendedName>
        <fullName evidence="12">Protein kinase domain-containing protein</fullName>
    </recommendedName>
</protein>
<dbReference type="Gene3D" id="3.80.10.10">
    <property type="entry name" value="Ribonuclease Inhibitor"/>
    <property type="match status" value="1"/>
</dbReference>
<dbReference type="Pfam" id="PF13855">
    <property type="entry name" value="LRR_8"/>
    <property type="match status" value="1"/>
</dbReference>
<dbReference type="InterPro" id="IPR011009">
    <property type="entry name" value="Kinase-like_dom_sf"/>
</dbReference>
<dbReference type="PROSITE" id="PS50011">
    <property type="entry name" value="PROTEIN_KINASE_DOM"/>
    <property type="match status" value="1"/>
</dbReference>
<dbReference type="InterPro" id="IPR046959">
    <property type="entry name" value="PRK1-6/SRF4-like"/>
</dbReference>
<keyword evidence="9" id="KW-0547">Nucleotide-binding</keyword>
<feature type="binding site" evidence="9">
    <location>
        <position position="447"/>
    </location>
    <ligand>
        <name>ATP</name>
        <dbReference type="ChEBI" id="CHEBI:30616"/>
    </ligand>
</feature>
<name>A0A8J5I2X3_ZINOF</name>
<evidence type="ECO:0000256" key="9">
    <source>
        <dbReference type="PROSITE-ProRule" id="PRU10141"/>
    </source>
</evidence>
<evidence type="ECO:0000256" key="4">
    <source>
        <dbReference type="ARBA" id="ARBA00022729"/>
    </source>
</evidence>
<dbReference type="FunFam" id="3.80.10.10:FF:000062">
    <property type="entry name" value="protein STRUBBELIG-RECEPTOR FAMILY 3"/>
    <property type="match status" value="1"/>
</dbReference>
<evidence type="ECO:0000313" key="14">
    <source>
        <dbReference type="Proteomes" id="UP000734854"/>
    </source>
</evidence>
<evidence type="ECO:0000256" key="5">
    <source>
        <dbReference type="ARBA" id="ARBA00022737"/>
    </source>
</evidence>
<dbReference type="Pfam" id="PF00560">
    <property type="entry name" value="LRR_1"/>
    <property type="match status" value="1"/>
</dbReference>
<gene>
    <name evidence="13" type="ORF">ZIOFF_007994</name>
</gene>
<dbReference type="InterPro" id="IPR013210">
    <property type="entry name" value="LRR_N_plant-typ"/>
</dbReference>
<sequence>MRRGSELSLSDGWENGLGEGGRGRRDLGRFGLHLDLRSESELRFWRYRSQRRFHAPCAASALYVLFRSLNSAPQLSGWKQSGDPCGESWLGITCSGSSVTAVKLSSLGLSGTLGYNMNQMASLEELCPSNGNPVCRDLSNNQFGGSIPYSVSHMAKLELLNLAHNQLSGRLDDIFQGLSKLTTMDLSYNSLNGTLPQSFRSLTSLTNLYLENNQFTGTINVLANLTLQSLNVANNHFNGSIPNRLKGINNLQTDNNDWSSGTDSSSQPNQSPSAQNSNTGHGSGVGVEGIAGSVAGVFFIGGLIALFIIWRKRRKNSIEENLGQDRLYAHLDSDRVKGTPHLLYALVYVAEKEMNRTSSIFDIEKLPSLPPPSLKPHHYESFDEDDCSSKLITKKVDVTSIKSTIYSVADLQIATDSFSEDNLIGEGTFGRVFKAEFDDGKILAVKKLNPKSLPSKSTGDFIDLVTNISLLRHTNLTELVGYCSEYGQRMLVYDFHKNGSLYELLHLSDEPLSWNARIKIALGAARALEYLHEVCSPSVLHKNFKSSNILLDTEFNPHLSDCGFENLIPNTEIQAGEQDMGLDAPESSMSGQYTLKSDVYRFGVVMLELMTGRKPFDSTRPRSEQYLVRWATPQLHDIEALDMMVDPVLKGSYSPKSLSRFADVIALCVQPEPEFRPPMSEVVQALVRLVQRANLSIKMGREDGVGTSRRADDFE</sequence>
<reference evidence="13 14" key="1">
    <citation type="submission" date="2020-08" db="EMBL/GenBank/DDBJ databases">
        <title>Plant Genome Project.</title>
        <authorList>
            <person name="Zhang R.-G."/>
        </authorList>
    </citation>
    <scope>NUCLEOTIDE SEQUENCE [LARGE SCALE GENOMIC DNA]</scope>
    <source>
        <tissue evidence="13">Rhizome</tissue>
    </source>
</reference>
<feature type="transmembrane region" description="Helical" evidence="11">
    <location>
        <begin position="290"/>
        <end position="310"/>
    </location>
</feature>
<dbReference type="GO" id="GO:0004672">
    <property type="term" value="F:protein kinase activity"/>
    <property type="evidence" value="ECO:0007669"/>
    <property type="project" value="InterPro"/>
</dbReference>
<evidence type="ECO:0000259" key="12">
    <source>
        <dbReference type="PROSITE" id="PS50011"/>
    </source>
</evidence>
<dbReference type="PROSITE" id="PS00107">
    <property type="entry name" value="PROTEIN_KINASE_ATP"/>
    <property type="match status" value="1"/>
</dbReference>
<proteinExistence type="predicted"/>
<keyword evidence="5" id="KW-0677">Repeat</keyword>
<dbReference type="SUPFAM" id="SSF56112">
    <property type="entry name" value="Protein kinase-like (PK-like)"/>
    <property type="match status" value="1"/>
</dbReference>
<feature type="compositionally biased region" description="Polar residues" evidence="10">
    <location>
        <begin position="252"/>
        <end position="263"/>
    </location>
</feature>
<accession>A0A8J5I2X3</accession>
<dbReference type="InterPro" id="IPR003591">
    <property type="entry name" value="Leu-rich_rpt_typical-subtyp"/>
</dbReference>
<evidence type="ECO:0000256" key="10">
    <source>
        <dbReference type="SAM" id="MobiDB-lite"/>
    </source>
</evidence>
<feature type="compositionally biased region" description="Low complexity" evidence="10">
    <location>
        <begin position="264"/>
        <end position="278"/>
    </location>
</feature>
<evidence type="ECO:0000256" key="7">
    <source>
        <dbReference type="ARBA" id="ARBA00023136"/>
    </source>
</evidence>
<dbReference type="InterPro" id="IPR001245">
    <property type="entry name" value="Ser-Thr/Tyr_kinase_cat_dom"/>
</dbReference>
<dbReference type="FunFam" id="3.30.200.20:FF:000125">
    <property type="entry name" value="Protein STRUBBELIG-RECEPTOR FAMILY 8"/>
    <property type="match status" value="1"/>
</dbReference>
<dbReference type="EMBL" id="JACMSC010000002">
    <property type="protein sequence ID" value="KAG6534110.1"/>
    <property type="molecule type" value="Genomic_DNA"/>
</dbReference>
<keyword evidence="7 11" id="KW-0472">Membrane</keyword>
<dbReference type="PANTHER" id="PTHR48007:SF13">
    <property type="entry name" value="PROTEIN STRUBBELIG-RECEPTOR FAMILY 4"/>
    <property type="match status" value="1"/>
</dbReference>
<evidence type="ECO:0000313" key="13">
    <source>
        <dbReference type="EMBL" id="KAG6534110.1"/>
    </source>
</evidence>
<dbReference type="InterPro" id="IPR017441">
    <property type="entry name" value="Protein_kinase_ATP_BS"/>
</dbReference>
<dbReference type="Gene3D" id="3.30.200.20">
    <property type="entry name" value="Phosphorylase Kinase, domain 1"/>
    <property type="match status" value="1"/>
</dbReference>
<dbReference type="AlphaFoldDB" id="A0A8J5I2X3"/>
<keyword evidence="8" id="KW-0675">Receptor</keyword>
<dbReference type="Pfam" id="PF07714">
    <property type="entry name" value="PK_Tyr_Ser-Thr"/>
    <property type="match status" value="1"/>
</dbReference>
<dbReference type="SMART" id="SM00369">
    <property type="entry name" value="LRR_TYP"/>
    <property type="match status" value="3"/>
</dbReference>
<dbReference type="GO" id="GO:0005886">
    <property type="term" value="C:plasma membrane"/>
    <property type="evidence" value="ECO:0007669"/>
    <property type="project" value="UniProtKB-SubCell"/>
</dbReference>
<evidence type="ECO:0000256" key="8">
    <source>
        <dbReference type="ARBA" id="ARBA00023170"/>
    </source>
</evidence>
<keyword evidence="14" id="KW-1185">Reference proteome</keyword>
<evidence type="ECO:0000256" key="1">
    <source>
        <dbReference type="ARBA" id="ARBA00004162"/>
    </source>
</evidence>
<evidence type="ECO:0000256" key="3">
    <source>
        <dbReference type="ARBA" id="ARBA00022692"/>
    </source>
</evidence>
<dbReference type="Proteomes" id="UP000734854">
    <property type="component" value="Unassembled WGS sequence"/>
</dbReference>
<dbReference type="InterPro" id="IPR000719">
    <property type="entry name" value="Prot_kinase_dom"/>
</dbReference>
<dbReference type="Gene3D" id="1.10.510.10">
    <property type="entry name" value="Transferase(Phosphotransferase) domain 1"/>
    <property type="match status" value="1"/>
</dbReference>
<dbReference type="PANTHER" id="PTHR48007">
    <property type="entry name" value="LEUCINE-RICH REPEAT RECEPTOR-LIKE PROTEIN KINASE PXC1"/>
    <property type="match status" value="1"/>
</dbReference>
<feature type="domain" description="Protein kinase" evidence="12">
    <location>
        <begin position="418"/>
        <end position="689"/>
    </location>
</feature>
<evidence type="ECO:0000256" key="11">
    <source>
        <dbReference type="SAM" id="Phobius"/>
    </source>
</evidence>
<organism evidence="13 14">
    <name type="scientific">Zingiber officinale</name>
    <name type="common">Ginger</name>
    <name type="synonym">Amomum zingiber</name>
    <dbReference type="NCBI Taxonomy" id="94328"/>
    <lineage>
        <taxon>Eukaryota</taxon>
        <taxon>Viridiplantae</taxon>
        <taxon>Streptophyta</taxon>
        <taxon>Embryophyta</taxon>
        <taxon>Tracheophyta</taxon>
        <taxon>Spermatophyta</taxon>
        <taxon>Magnoliopsida</taxon>
        <taxon>Liliopsida</taxon>
        <taxon>Zingiberales</taxon>
        <taxon>Zingiberaceae</taxon>
        <taxon>Zingiber</taxon>
    </lineage>
</organism>
<comment type="subcellular location">
    <subcellularLocation>
        <location evidence="1">Cell membrane</location>
        <topology evidence="1">Single-pass membrane protein</topology>
    </subcellularLocation>
</comment>
<keyword evidence="6 11" id="KW-1133">Transmembrane helix</keyword>
<dbReference type="InterPro" id="IPR001611">
    <property type="entry name" value="Leu-rich_rpt"/>
</dbReference>
<keyword evidence="3 11" id="KW-0812">Transmembrane</keyword>
<dbReference type="Pfam" id="PF08263">
    <property type="entry name" value="LRRNT_2"/>
    <property type="match status" value="1"/>
</dbReference>
<dbReference type="GO" id="GO:0005524">
    <property type="term" value="F:ATP binding"/>
    <property type="evidence" value="ECO:0007669"/>
    <property type="project" value="UniProtKB-UniRule"/>
</dbReference>
<feature type="region of interest" description="Disordered" evidence="10">
    <location>
        <begin position="252"/>
        <end position="281"/>
    </location>
</feature>
<dbReference type="SUPFAM" id="SSF52058">
    <property type="entry name" value="L domain-like"/>
    <property type="match status" value="1"/>
</dbReference>
<dbReference type="InterPro" id="IPR032675">
    <property type="entry name" value="LRR_dom_sf"/>
</dbReference>
<dbReference type="FunFam" id="1.10.510.10:FF:000095">
    <property type="entry name" value="protein STRUBBELIG-RECEPTOR FAMILY 8"/>
    <property type="match status" value="1"/>
</dbReference>
<comment type="caution">
    <text evidence="13">The sequence shown here is derived from an EMBL/GenBank/DDBJ whole genome shotgun (WGS) entry which is preliminary data.</text>
</comment>
<evidence type="ECO:0000256" key="6">
    <source>
        <dbReference type="ARBA" id="ARBA00022989"/>
    </source>
</evidence>